<dbReference type="Gene3D" id="1.10.260.40">
    <property type="entry name" value="lambda repressor-like DNA-binding domains"/>
    <property type="match status" value="1"/>
</dbReference>
<accession>A0A940RVL8</accession>
<dbReference type="PROSITE" id="PS50943">
    <property type="entry name" value="HTH_CROC1"/>
    <property type="match status" value="1"/>
</dbReference>
<organism evidence="3 4">
    <name type="scientific">Streptomyces montanisoli</name>
    <dbReference type="NCBI Taxonomy" id="2798581"/>
    <lineage>
        <taxon>Bacteria</taxon>
        <taxon>Bacillati</taxon>
        <taxon>Actinomycetota</taxon>
        <taxon>Actinomycetes</taxon>
        <taxon>Kitasatosporales</taxon>
        <taxon>Streptomycetaceae</taxon>
        <taxon>Streptomyces</taxon>
    </lineage>
</organism>
<comment type="caution">
    <text evidence="3">The sequence shown here is derived from an EMBL/GenBank/DDBJ whole genome shotgun (WGS) entry which is preliminary data.</text>
</comment>
<evidence type="ECO:0000259" key="2">
    <source>
        <dbReference type="PROSITE" id="PS50943"/>
    </source>
</evidence>
<keyword evidence="4" id="KW-1185">Reference proteome</keyword>
<dbReference type="Proteomes" id="UP000670475">
    <property type="component" value="Unassembled WGS sequence"/>
</dbReference>
<protein>
    <submittedName>
        <fullName evidence="3">Helix-turn-helix transcriptional regulator</fullName>
    </submittedName>
</protein>
<reference evidence="3" key="1">
    <citation type="submission" date="2021-03" db="EMBL/GenBank/DDBJ databases">
        <title>Whole genome sequence of Streptomyces bomunensis MMS17-BM035.</title>
        <authorList>
            <person name="Lee J.H."/>
        </authorList>
    </citation>
    <scope>NUCLEOTIDE SEQUENCE</scope>
    <source>
        <strain evidence="3">MMS17-BM035</strain>
    </source>
</reference>
<dbReference type="RefSeq" id="WP_209337993.1">
    <property type="nucleotide sequence ID" value="NZ_JAGIQL010000003.1"/>
</dbReference>
<dbReference type="Pfam" id="PF01381">
    <property type="entry name" value="HTH_3"/>
    <property type="match status" value="1"/>
</dbReference>
<dbReference type="EMBL" id="JAGIQL010000003">
    <property type="protein sequence ID" value="MBP0456218.1"/>
    <property type="molecule type" value="Genomic_DNA"/>
</dbReference>
<dbReference type="AlphaFoldDB" id="A0A940RVL8"/>
<dbReference type="SUPFAM" id="SSF47413">
    <property type="entry name" value="lambda repressor-like DNA-binding domains"/>
    <property type="match status" value="1"/>
</dbReference>
<evidence type="ECO:0000313" key="3">
    <source>
        <dbReference type="EMBL" id="MBP0456218.1"/>
    </source>
</evidence>
<dbReference type="CDD" id="cd00093">
    <property type="entry name" value="HTH_XRE"/>
    <property type="match status" value="1"/>
</dbReference>
<name>A0A940RVL8_9ACTN</name>
<gene>
    <name evidence="3" type="ORF">JFN87_01715</name>
</gene>
<feature type="region of interest" description="Disordered" evidence="1">
    <location>
        <begin position="127"/>
        <end position="148"/>
    </location>
</feature>
<dbReference type="GO" id="GO:0003677">
    <property type="term" value="F:DNA binding"/>
    <property type="evidence" value="ECO:0007669"/>
    <property type="project" value="InterPro"/>
</dbReference>
<dbReference type="InterPro" id="IPR001387">
    <property type="entry name" value="Cro/C1-type_HTH"/>
</dbReference>
<feature type="domain" description="HTH cro/C1-type" evidence="2">
    <location>
        <begin position="40"/>
        <end position="80"/>
    </location>
</feature>
<sequence>MKNSNGDETATQTFATWLHDQLARRGYDLSRPRSGGKSSFAADSGISPSTVGRLLRGDNITDTRVLGLLAAALHVPLGEMLVRAGILDERELAYVRHPEPGERRITPEQAADELGIEDEQKRRLFVNMTETLQRTPPPTESGGRTAEQ</sequence>
<feature type="region of interest" description="Disordered" evidence="1">
    <location>
        <begin position="28"/>
        <end position="54"/>
    </location>
</feature>
<dbReference type="InterPro" id="IPR010982">
    <property type="entry name" value="Lambda_DNA-bd_dom_sf"/>
</dbReference>
<proteinExistence type="predicted"/>
<evidence type="ECO:0000313" key="4">
    <source>
        <dbReference type="Proteomes" id="UP000670475"/>
    </source>
</evidence>
<evidence type="ECO:0000256" key="1">
    <source>
        <dbReference type="SAM" id="MobiDB-lite"/>
    </source>
</evidence>